<dbReference type="AlphaFoldDB" id="A0AAV7K0L8"/>
<sequence>MNSFCGRLKVWRTKLERGEYDMFPQLSELAKCKLPLELSLIFIQRVDNLEIEINRRFDDIPNVTKLNFVANPFTATADDVAEIGNKAQEELIDIQVNMTAKTSSREIWICRFLD</sequence>
<proteinExistence type="predicted"/>
<name>A0AAV7K0L8_9METZ</name>
<evidence type="ECO:0000313" key="2">
    <source>
        <dbReference type="Proteomes" id="UP001165289"/>
    </source>
</evidence>
<dbReference type="Proteomes" id="UP001165289">
    <property type="component" value="Unassembled WGS sequence"/>
</dbReference>
<keyword evidence="2" id="KW-1185">Reference proteome</keyword>
<dbReference type="PANTHER" id="PTHR45913:SF19">
    <property type="entry name" value="LOW QUALITY PROTEIN: ZINC FINGER BED DOMAIN-CONTAINING PROTEIN 5-LIKE"/>
    <property type="match status" value="1"/>
</dbReference>
<evidence type="ECO:0000313" key="1">
    <source>
        <dbReference type="EMBL" id="KAI6654488.1"/>
    </source>
</evidence>
<gene>
    <name evidence="1" type="ORF">LOD99_884</name>
</gene>
<dbReference type="PANTHER" id="PTHR45913">
    <property type="entry name" value="EPM2A-INTERACTING PROTEIN 1"/>
    <property type="match status" value="1"/>
</dbReference>
<accession>A0AAV7K0L8</accession>
<dbReference type="EMBL" id="JAKMXF010000222">
    <property type="protein sequence ID" value="KAI6654488.1"/>
    <property type="molecule type" value="Genomic_DNA"/>
</dbReference>
<organism evidence="1 2">
    <name type="scientific">Oopsacas minuta</name>
    <dbReference type="NCBI Taxonomy" id="111878"/>
    <lineage>
        <taxon>Eukaryota</taxon>
        <taxon>Metazoa</taxon>
        <taxon>Porifera</taxon>
        <taxon>Hexactinellida</taxon>
        <taxon>Hexasterophora</taxon>
        <taxon>Lyssacinosida</taxon>
        <taxon>Leucopsacidae</taxon>
        <taxon>Oopsacas</taxon>
    </lineage>
</organism>
<protein>
    <submittedName>
        <fullName evidence="1">Uncharacterized protein</fullName>
    </submittedName>
</protein>
<comment type="caution">
    <text evidence="1">The sequence shown here is derived from an EMBL/GenBank/DDBJ whole genome shotgun (WGS) entry which is preliminary data.</text>
</comment>
<reference evidence="1 2" key="1">
    <citation type="journal article" date="2023" name="BMC Biol.">
        <title>The compact genome of the sponge Oopsacas minuta (Hexactinellida) is lacking key metazoan core genes.</title>
        <authorList>
            <person name="Santini S."/>
            <person name="Schenkelaars Q."/>
            <person name="Jourda C."/>
            <person name="Duchesne M."/>
            <person name="Belahbib H."/>
            <person name="Rocher C."/>
            <person name="Selva M."/>
            <person name="Riesgo A."/>
            <person name="Vervoort M."/>
            <person name="Leys S.P."/>
            <person name="Kodjabachian L."/>
            <person name="Le Bivic A."/>
            <person name="Borchiellini C."/>
            <person name="Claverie J.M."/>
            <person name="Renard E."/>
        </authorList>
    </citation>
    <scope>NUCLEOTIDE SEQUENCE [LARGE SCALE GENOMIC DNA]</scope>
    <source>
        <strain evidence="1">SPO-2</strain>
    </source>
</reference>